<feature type="chain" id="PRO_5007573390" description="Glycine-rich domain-containing protein" evidence="2">
    <location>
        <begin position="20"/>
        <end position="1001"/>
    </location>
</feature>
<dbReference type="AlphaFoldDB" id="A0A150WMD0"/>
<gene>
    <name evidence="4" type="ORF">AZI86_00190</name>
</gene>
<dbReference type="Pfam" id="PF21722">
    <property type="entry name" value="Gly_rich_2"/>
    <property type="match status" value="1"/>
</dbReference>
<protein>
    <recommendedName>
        <fullName evidence="3">Glycine-rich domain-containing protein</fullName>
    </recommendedName>
</protein>
<evidence type="ECO:0000259" key="3">
    <source>
        <dbReference type="Pfam" id="PF21722"/>
    </source>
</evidence>
<feature type="region of interest" description="Disordered" evidence="1">
    <location>
        <begin position="617"/>
        <end position="637"/>
    </location>
</feature>
<evidence type="ECO:0000256" key="2">
    <source>
        <dbReference type="SAM" id="SignalP"/>
    </source>
</evidence>
<proteinExistence type="predicted"/>
<dbReference type="Proteomes" id="UP000075320">
    <property type="component" value="Unassembled WGS sequence"/>
</dbReference>
<evidence type="ECO:0000256" key="1">
    <source>
        <dbReference type="SAM" id="MobiDB-lite"/>
    </source>
</evidence>
<dbReference type="OrthoDB" id="5287406at2"/>
<dbReference type="EMBL" id="LUKE01000001">
    <property type="protein sequence ID" value="KYG65534.1"/>
    <property type="molecule type" value="Genomic_DNA"/>
</dbReference>
<evidence type="ECO:0000313" key="5">
    <source>
        <dbReference type="Proteomes" id="UP000075320"/>
    </source>
</evidence>
<dbReference type="RefSeq" id="WP_061833078.1">
    <property type="nucleotide sequence ID" value="NZ_LUKE01000001.1"/>
</dbReference>
<reference evidence="4 5" key="1">
    <citation type="submission" date="2016-03" db="EMBL/GenBank/DDBJ databases">
        <authorList>
            <person name="Ploux O."/>
        </authorList>
    </citation>
    <scope>NUCLEOTIDE SEQUENCE [LARGE SCALE GENOMIC DNA]</scope>
    <source>
        <strain evidence="4 5">R0</strain>
    </source>
</reference>
<dbReference type="InterPro" id="IPR049304">
    <property type="entry name" value="Gly_rich_dom"/>
</dbReference>
<organism evidence="4 5">
    <name type="scientific">Bdellovibrio bacteriovorus</name>
    <dbReference type="NCBI Taxonomy" id="959"/>
    <lineage>
        <taxon>Bacteria</taxon>
        <taxon>Pseudomonadati</taxon>
        <taxon>Bdellovibrionota</taxon>
        <taxon>Bdellovibrionia</taxon>
        <taxon>Bdellovibrionales</taxon>
        <taxon>Pseudobdellovibrionaceae</taxon>
        <taxon>Bdellovibrio</taxon>
    </lineage>
</organism>
<keyword evidence="5" id="KW-1185">Reference proteome</keyword>
<accession>A0A150WMD0</accession>
<evidence type="ECO:0000313" key="4">
    <source>
        <dbReference type="EMBL" id="KYG65534.1"/>
    </source>
</evidence>
<feature type="domain" description="Glycine-rich" evidence="3">
    <location>
        <begin position="814"/>
        <end position="1001"/>
    </location>
</feature>
<sequence length="1001" mass="98839">MMKTFAAMSILLFSSLLFASEPPASFTYQGKIYKANGLDPVEASSVTFKLQIRSPDGLCLLFEETHHRDMTGSAGNFVLNVGEGSNTNASSLTLNEVFNNLGTKTGAAGCTYSPVSGDMRRLRFSYDDGTEVVSLPTDQTVRSVPYAFNTRTLEGLGKDKFIQVNVHTTQARVDAISHIATDLVAIANGSSNLYAKSSDLPMSGGVLNLTSGGVKVPDSPMSNDAAVNKNYADSVVGGKVLDLAGLSNGQSLVWNSAQNKWAVTTPTNGTLTSITAGTGLTGGTITASGTIALAPVGTAGSYTKVTTDAYGRVTAGSNLTDADMPVITSPGRVSGSAITSGTISGTTALSVSGNISTSGNMSASQMNATTTGTQGLRLFTNTNANKVTVSVPNSMSSDYALTLPQTAGSSGQILTTDGHGVLSWSTPSSLAVTSISGTAPITIAGTTLAPIVTVAAATTGTTGVVQLATDGGTSVGTVVQATDARLNNSRAPSGNAGGDLSGTFPNPTVSKVQGLSFSTLTPLVGQIHRYSGSTLVPAFLNVTDLKTSGGLTQLPTNCSAGQTMVYSSGTDTFACANISVSLSNLPGLGSGAEKNIAASGDAASTELVMGNDSRLTNSRAPNGAAGGDLTGTYPNPTLTTTGVSAGTYTKLGVDTKGRVTSGGVLTVGDVPALPWSKITSGIPSTVGGYGITDAVVNDGDTPSFKSGLDTAKPAAGTTGRIYFATDTNKIYRDNGSSWALLASAEGSGGTVKSVTAGTGLVNGTITSTGTVNVDVGTTANKIVQLDSSGKLPAVDGSQLTNVAPMANMVVFDATANWTPPAGVTRVHVQIWGAGGGGAGGTSGLLVIGGAGGAGGGAGGYASGIYTLANSSAVTVTVGTGGAKGNAGTSGSNGTDSRFGTYASATGGAGGSPGASSISITAGGSATATLTIPGGLGLPSNGYYGGNGGSSYGGSATPGSYQYNVNGSNATMPGCGGGGGFGNGSSATAGGNGANGRVVVWY</sequence>
<name>A0A150WMD0_BDEBC</name>
<comment type="caution">
    <text evidence="4">The sequence shown here is derived from an EMBL/GenBank/DDBJ whole genome shotgun (WGS) entry which is preliminary data.</text>
</comment>
<feature type="signal peptide" evidence="2">
    <location>
        <begin position="1"/>
        <end position="19"/>
    </location>
</feature>
<keyword evidence="2" id="KW-0732">Signal</keyword>